<keyword evidence="1" id="KW-0812">Transmembrane</keyword>
<protein>
    <submittedName>
        <fullName evidence="2">Uncharacterized protein</fullName>
    </submittedName>
</protein>
<gene>
    <name evidence="2" type="ORF">COV60_01345</name>
</gene>
<comment type="caution">
    <text evidence="2">The sequence shown here is derived from an EMBL/GenBank/DDBJ whole genome shotgun (WGS) entry which is preliminary data.</text>
</comment>
<evidence type="ECO:0000256" key="1">
    <source>
        <dbReference type="SAM" id="Phobius"/>
    </source>
</evidence>
<sequence length="298" mass="33873">MFGKNKTKNTLSQYVDPVGGFSNRDLRLGTWYVQHKDRLRAFFVLCFMLFDIALLGYGCWGWVEYAVVGYGQDQRMFAGQIAEFEDYSLQQRRYMARPLQFSAPTVFQSGEGVYDFVIDVENTNDRWLARVRYQFSYGGGVTTEQELVVMPGVRQPLAVLGVSLGVRPSAVRFHVVSVSWSRIDPHLVFDVPAYLTERHIFSVSSTTFSYAAEQGTAGNGVMFMVTNDSVFSYWTPQFYVSFEDGNARTGIALITIDEFLAMTSRDVALSLFATDIYVSEVTVYPLVNFFDADEYMNR</sequence>
<reference evidence="2 3" key="1">
    <citation type="submission" date="2017-09" db="EMBL/GenBank/DDBJ databases">
        <title>Depth-based differentiation of microbial function through sediment-hosted aquifers and enrichment of novel symbionts in the deep terrestrial subsurface.</title>
        <authorList>
            <person name="Probst A.J."/>
            <person name="Ladd B."/>
            <person name="Jarett J.K."/>
            <person name="Geller-Mcgrath D.E."/>
            <person name="Sieber C.M."/>
            <person name="Emerson J.B."/>
            <person name="Anantharaman K."/>
            <person name="Thomas B.C."/>
            <person name="Malmstrom R."/>
            <person name="Stieglmeier M."/>
            <person name="Klingl A."/>
            <person name="Woyke T."/>
            <person name="Ryan C.M."/>
            <person name="Banfield J.F."/>
        </authorList>
    </citation>
    <scope>NUCLEOTIDE SEQUENCE [LARGE SCALE GENOMIC DNA]</scope>
    <source>
        <strain evidence="2">CG11_big_fil_rev_8_21_14_0_20_43_7</strain>
    </source>
</reference>
<dbReference type="AlphaFoldDB" id="A0A2H0N2X4"/>
<dbReference type="Proteomes" id="UP000229782">
    <property type="component" value="Unassembled WGS sequence"/>
</dbReference>
<proteinExistence type="predicted"/>
<evidence type="ECO:0000313" key="3">
    <source>
        <dbReference type="Proteomes" id="UP000229782"/>
    </source>
</evidence>
<name>A0A2H0N2X4_9BACT</name>
<organism evidence="2 3">
    <name type="scientific">Candidatus Magasanikbacteria bacterium CG11_big_fil_rev_8_21_14_0_20_43_7</name>
    <dbReference type="NCBI Taxonomy" id="1974654"/>
    <lineage>
        <taxon>Bacteria</taxon>
        <taxon>Candidatus Magasanikiibacteriota</taxon>
    </lineage>
</organism>
<keyword evidence="1" id="KW-0472">Membrane</keyword>
<dbReference type="EMBL" id="PCWM01000025">
    <property type="protein sequence ID" value="PIR03242.1"/>
    <property type="molecule type" value="Genomic_DNA"/>
</dbReference>
<feature type="transmembrane region" description="Helical" evidence="1">
    <location>
        <begin position="41"/>
        <end position="63"/>
    </location>
</feature>
<keyword evidence="1" id="KW-1133">Transmembrane helix</keyword>
<evidence type="ECO:0000313" key="2">
    <source>
        <dbReference type="EMBL" id="PIR03242.1"/>
    </source>
</evidence>
<accession>A0A2H0N2X4</accession>